<evidence type="ECO:0000313" key="3">
    <source>
        <dbReference type="Proteomes" id="UP001596161"/>
    </source>
</evidence>
<comment type="caution">
    <text evidence="2">The sequence shown here is derived from an EMBL/GenBank/DDBJ whole genome shotgun (WGS) entry which is preliminary data.</text>
</comment>
<gene>
    <name evidence="2" type="ORF">ACFPIB_14190</name>
</gene>
<protein>
    <recommendedName>
        <fullName evidence="4">Collagen-like protein</fullName>
    </recommendedName>
</protein>
<dbReference type="EMBL" id="JBHSKT010000008">
    <property type="protein sequence ID" value="MFC5271764.1"/>
    <property type="molecule type" value="Genomic_DNA"/>
</dbReference>
<keyword evidence="1" id="KW-0732">Signal</keyword>
<feature type="signal peptide" evidence="1">
    <location>
        <begin position="1"/>
        <end position="19"/>
    </location>
</feature>
<feature type="chain" id="PRO_5045220545" description="Collagen-like protein" evidence="1">
    <location>
        <begin position="20"/>
        <end position="165"/>
    </location>
</feature>
<evidence type="ECO:0000256" key="1">
    <source>
        <dbReference type="SAM" id="SignalP"/>
    </source>
</evidence>
<accession>A0ABW0EBR8</accession>
<sequence>MKKLIYACLLLFVVSSCTINEHDMPGPMGPPGPPGNANVISTEHITLNTWRYSNQFNWYSADINVPEISADIADFGLVMVYQRIANGPNPVWIPLPDTYGNVTTNFDFYRGGVTVYSFNVDNTLPIAPTGMVVRIVVIPDSFRKANPDANWQNYEATKEILKLQD</sequence>
<reference evidence="3" key="1">
    <citation type="journal article" date="2019" name="Int. J. Syst. Evol. Microbiol.">
        <title>The Global Catalogue of Microorganisms (GCM) 10K type strain sequencing project: providing services to taxonomists for standard genome sequencing and annotation.</title>
        <authorList>
            <consortium name="The Broad Institute Genomics Platform"/>
            <consortium name="The Broad Institute Genome Sequencing Center for Infectious Disease"/>
            <person name="Wu L."/>
            <person name="Ma J."/>
        </authorList>
    </citation>
    <scope>NUCLEOTIDE SEQUENCE [LARGE SCALE GENOMIC DNA]</scope>
    <source>
        <strain evidence="3">KACC 12602</strain>
    </source>
</reference>
<keyword evidence="3" id="KW-1185">Reference proteome</keyword>
<name>A0ABW0EBR8_9BACT</name>
<dbReference type="Proteomes" id="UP001596161">
    <property type="component" value="Unassembled WGS sequence"/>
</dbReference>
<evidence type="ECO:0008006" key="4">
    <source>
        <dbReference type="Google" id="ProtNLM"/>
    </source>
</evidence>
<dbReference type="PROSITE" id="PS51257">
    <property type="entry name" value="PROKAR_LIPOPROTEIN"/>
    <property type="match status" value="1"/>
</dbReference>
<organism evidence="2 3">
    <name type="scientific">Adhaeribacter terreus</name>
    <dbReference type="NCBI Taxonomy" id="529703"/>
    <lineage>
        <taxon>Bacteria</taxon>
        <taxon>Pseudomonadati</taxon>
        <taxon>Bacteroidota</taxon>
        <taxon>Cytophagia</taxon>
        <taxon>Cytophagales</taxon>
        <taxon>Hymenobacteraceae</taxon>
        <taxon>Adhaeribacter</taxon>
    </lineage>
</organism>
<dbReference type="RefSeq" id="WP_378018121.1">
    <property type="nucleotide sequence ID" value="NZ_JBHSKT010000008.1"/>
</dbReference>
<evidence type="ECO:0000313" key="2">
    <source>
        <dbReference type="EMBL" id="MFC5271764.1"/>
    </source>
</evidence>
<proteinExistence type="predicted"/>